<dbReference type="InterPro" id="IPR036770">
    <property type="entry name" value="Ankyrin_rpt-contain_sf"/>
</dbReference>
<dbReference type="PANTHER" id="PTHR10622:SF10">
    <property type="entry name" value="HET DOMAIN-CONTAINING PROTEIN"/>
    <property type="match status" value="1"/>
</dbReference>
<reference evidence="5" key="1">
    <citation type="submission" date="2023-06" db="EMBL/GenBank/DDBJ databases">
        <title>Genome-scale phylogeny and comparative genomics of the fungal order Sordariales.</title>
        <authorList>
            <consortium name="Lawrence Berkeley National Laboratory"/>
            <person name="Hensen N."/>
            <person name="Bonometti L."/>
            <person name="Westerberg I."/>
            <person name="Brannstrom I.O."/>
            <person name="Guillou S."/>
            <person name="Cros-Aarteil S."/>
            <person name="Calhoun S."/>
            <person name="Haridas S."/>
            <person name="Kuo A."/>
            <person name="Mondo S."/>
            <person name="Pangilinan J."/>
            <person name="Riley R."/>
            <person name="Labutti K."/>
            <person name="Andreopoulos B."/>
            <person name="Lipzen A."/>
            <person name="Chen C."/>
            <person name="Yanf M."/>
            <person name="Daum C."/>
            <person name="Ng V."/>
            <person name="Clum A."/>
            <person name="Steindorff A."/>
            <person name="Ohm R."/>
            <person name="Martin F."/>
            <person name="Silar P."/>
            <person name="Natvig D."/>
            <person name="Lalanne C."/>
            <person name="Gautier V."/>
            <person name="Ament-Velasquez S.L."/>
            <person name="Kruys A."/>
            <person name="Hutchinson M.I."/>
            <person name="Powell A.J."/>
            <person name="Barry K."/>
            <person name="Miller A.N."/>
            <person name="Grigoriev I.V."/>
            <person name="Debuchy R."/>
            <person name="Gladieux P."/>
            <person name="Thoren M.H."/>
            <person name="Johannesson H."/>
        </authorList>
    </citation>
    <scope>NUCLEOTIDE SEQUENCE</scope>
    <source>
        <strain evidence="5">SMH2532-1</strain>
    </source>
</reference>
<evidence type="ECO:0000313" key="5">
    <source>
        <dbReference type="EMBL" id="KAK0643403.1"/>
    </source>
</evidence>
<feature type="compositionally biased region" description="Basic and acidic residues" evidence="2">
    <location>
        <begin position="802"/>
        <end position="826"/>
    </location>
</feature>
<feature type="domain" description="Heterokaryon incompatibility" evidence="3">
    <location>
        <begin position="22"/>
        <end position="108"/>
    </location>
</feature>
<dbReference type="Proteomes" id="UP001174936">
    <property type="component" value="Unassembled WGS sequence"/>
</dbReference>
<proteinExistence type="predicted"/>
<dbReference type="SUPFAM" id="SSF48403">
    <property type="entry name" value="Ankyrin repeat"/>
    <property type="match status" value="1"/>
</dbReference>
<dbReference type="PROSITE" id="PS50088">
    <property type="entry name" value="ANK_REPEAT"/>
    <property type="match status" value="1"/>
</dbReference>
<gene>
    <name evidence="5" type="ORF">B0T16DRAFT_181264</name>
</gene>
<dbReference type="InterPro" id="IPR010730">
    <property type="entry name" value="HET"/>
</dbReference>
<name>A0AA40CN11_9PEZI</name>
<comment type="caution">
    <text evidence="5">The sequence shown here is derived from an EMBL/GenBank/DDBJ whole genome shotgun (WGS) entry which is preliminary data.</text>
</comment>
<dbReference type="Gene3D" id="1.25.40.20">
    <property type="entry name" value="Ankyrin repeat-containing domain"/>
    <property type="match status" value="1"/>
</dbReference>
<organism evidence="5 6">
    <name type="scientific">Cercophora newfieldiana</name>
    <dbReference type="NCBI Taxonomy" id="92897"/>
    <lineage>
        <taxon>Eukaryota</taxon>
        <taxon>Fungi</taxon>
        <taxon>Dikarya</taxon>
        <taxon>Ascomycota</taxon>
        <taxon>Pezizomycotina</taxon>
        <taxon>Sordariomycetes</taxon>
        <taxon>Sordariomycetidae</taxon>
        <taxon>Sordariales</taxon>
        <taxon>Lasiosphaeriaceae</taxon>
        <taxon>Cercophora</taxon>
    </lineage>
</organism>
<evidence type="ECO:0000259" key="4">
    <source>
        <dbReference type="Pfam" id="PF26640"/>
    </source>
</evidence>
<feature type="repeat" description="ANK" evidence="1">
    <location>
        <begin position="718"/>
        <end position="750"/>
    </location>
</feature>
<keyword evidence="6" id="KW-1185">Reference proteome</keyword>
<feature type="compositionally biased region" description="Basic and acidic residues" evidence="2">
    <location>
        <begin position="777"/>
        <end position="793"/>
    </location>
</feature>
<dbReference type="PANTHER" id="PTHR10622">
    <property type="entry name" value="HET DOMAIN-CONTAINING PROTEIN"/>
    <property type="match status" value="1"/>
</dbReference>
<dbReference type="EMBL" id="JAULSV010000005">
    <property type="protein sequence ID" value="KAK0643403.1"/>
    <property type="molecule type" value="Genomic_DNA"/>
</dbReference>
<feature type="region of interest" description="Disordered" evidence="2">
    <location>
        <begin position="777"/>
        <end position="850"/>
    </location>
</feature>
<dbReference type="Pfam" id="PF26640">
    <property type="entry name" value="DUF8212"/>
    <property type="match status" value="1"/>
</dbReference>
<evidence type="ECO:0000256" key="1">
    <source>
        <dbReference type="PROSITE-ProRule" id="PRU00023"/>
    </source>
</evidence>
<evidence type="ECO:0000259" key="3">
    <source>
        <dbReference type="Pfam" id="PF06985"/>
    </source>
</evidence>
<evidence type="ECO:0000256" key="2">
    <source>
        <dbReference type="SAM" id="MobiDB-lite"/>
    </source>
</evidence>
<feature type="domain" description="DUF8212" evidence="4">
    <location>
        <begin position="225"/>
        <end position="281"/>
    </location>
</feature>
<sequence>MRLINVHTRRLELLDDDPTEDYAILSHTWGKAEDELSFQDMSVLAKQGANRTAKLDGCCEQAKKDGLKYVWIDTCCIDKKSTAELSEAIHSMFKWYQRSKFCYTYLSDIEPGQPRERIPESRWFTRGWTLQELLASPRMKFFDSEWNHLGTKLPKSPLLGLIVHATGIPHHILTGFASLDTASVAQRFSWASRRQTTRPEDMAYCLLGIFDVIIPLFYGEGLEAAFERLQEAIMRKNLDDSILAWSTGPPEDRREQSAALTKSGGILAPSPTAFEGCGNIVRRPQTEARIQAFETFGGMVPINISLSPILSDPLPCARYGYLSCGPESHQDRVVAIPLAESQTELSSVDGTPVYLRPRGLNSVISPKPAILEAPSKILVRKDRAENMPQPEYRPPWFYLRGPYPLNATVEDVYPPEFYESEVAVIKTPRSPDSDKTLLLIRFSNSTPDSDDQAEVGYFLVGIEYSHDSSTSNKEPRACLYIDDDPQIPLSEIAGLWESLAKCWATGIVLAVTPLTGLIVSLKMEIIAGHHLWVVKLSELPPSHNPKFPPDWPRISHQIHIRKEGHTLVQLLRRGAAESRQSKAVARELLHHDEETRTTQHNLERVVEERKILEARERDLRFQLKKRMADREILSEEAKASSEAQKAIDKRLAEAEETGTLAWSKTGKFTELQTKLGPESSSLGFFEELQREKEREGIIAYLMQQDPTTINGEKLIRPRGFTLLMYAAASGDAEFIKRVVCYDADVATKDSTERTALDWAELAGSKECRELLSRLVKETKSHGTDPGDRVRDLALEGTRPSQKGKEAQDITQENREGFLERENRQSKDSGCYPGQLSLEASQTEAPTERRTRVVDEAVRFSELARTGATPPMPEVRGTYFDYRRKSKGSIGRRSNSGTLSLTTMDEELVCSPGSDSSVGMGGEKKRDLFGGLGRLARRVSDKVAVAPASSATTQFL</sequence>
<dbReference type="AlphaFoldDB" id="A0AA40CN11"/>
<protein>
    <recommendedName>
        <fullName evidence="7">Heterokaryon incompatibility domain-containing protein</fullName>
    </recommendedName>
</protein>
<accession>A0AA40CN11</accession>
<keyword evidence="1" id="KW-0040">ANK repeat</keyword>
<dbReference type="InterPro" id="IPR002110">
    <property type="entry name" value="Ankyrin_rpt"/>
</dbReference>
<evidence type="ECO:0008006" key="7">
    <source>
        <dbReference type="Google" id="ProtNLM"/>
    </source>
</evidence>
<dbReference type="InterPro" id="IPR058525">
    <property type="entry name" value="DUF8212"/>
</dbReference>
<evidence type="ECO:0000313" key="6">
    <source>
        <dbReference type="Proteomes" id="UP001174936"/>
    </source>
</evidence>
<dbReference type="Pfam" id="PF06985">
    <property type="entry name" value="HET"/>
    <property type="match status" value="1"/>
</dbReference>